<evidence type="ECO:0000256" key="1">
    <source>
        <dbReference type="ARBA" id="ARBA00007047"/>
    </source>
</evidence>
<proteinExistence type="inferred from homology"/>
<protein>
    <submittedName>
        <fullName evidence="2">CoA-transferase subunit beta</fullName>
    </submittedName>
</protein>
<sequence>MTAGTSPMMLLAAARLLRGGICVSDPGAPTAAALLARATHAPSLELLDPRTPGFLRHGLRRVEVGLVTAAQVDAYGNLNTSVLGEYDEPTERLTGAGILPELAAGAALVVLLPHRLRSFVERVDFVTAAGGLSGPLDRARVGLFGTGPVAVVTDLGVLRPDPATAELVLTDLHPGVTVEQVRAETGWPLEVSDELVATEPATDAERAALTGSGP</sequence>
<dbReference type="Pfam" id="PF01144">
    <property type="entry name" value="CoA_trans"/>
    <property type="match status" value="1"/>
</dbReference>
<comment type="caution">
    <text evidence="2">The sequence shown here is derived from an EMBL/GenBank/DDBJ whole genome shotgun (WGS) entry which is preliminary data.</text>
</comment>
<dbReference type="PANTHER" id="PTHR43293:SF3">
    <property type="entry name" value="CHOLESTEROL RING-CLEAVING HYDROLASE IPDB SUBUNIT"/>
    <property type="match status" value="1"/>
</dbReference>
<reference evidence="3" key="1">
    <citation type="journal article" date="2019" name="Int. J. Syst. Evol. Microbiol.">
        <title>The Global Catalogue of Microorganisms (GCM) 10K type strain sequencing project: providing services to taxonomists for standard genome sequencing and annotation.</title>
        <authorList>
            <consortium name="The Broad Institute Genomics Platform"/>
            <consortium name="The Broad Institute Genome Sequencing Center for Infectious Disease"/>
            <person name="Wu L."/>
            <person name="Ma J."/>
        </authorList>
    </citation>
    <scope>NUCLEOTIDE SEQUENCE [LARGE SCALE GENOMIC DNA]</scope>
    <source>
        <strain evidence="3">JCM 17906</strain>
    </source>
</reference>
<dbReference type="Gene3D" id="3.40.1080.10">
    <property type="entry name" value="Glutaconate Coenzyme A-transferase"/>
    <property type="match status" value="1"/>
</dbReference>
<name>A0ABP8RL19_9PSEU</name>
<dbReference type="SMART" id="SM00882">
    <property type="entry name" value="CoA_trans"/>
    <property type="match status" value="1"/>
</dbReference>
<organism evidence="2 3">
    <name type="scientific">Pseudonocardia xishanensis</name>
    <dbReference type="NCBI Taxonomy" id="630995"/>
    <lineage>
        <taxon>Bacteria</taxon>
        <taxon>Bacillati</taxon>
        <taxon>Actinomycetota</taxon>
        <taxon>Actinomycetes</taxon>
        <taxon>Pseudonocardiales</taxon>
        <taxon>Pseudonocardiaceae</taxon>
        <taxon>Pseudonocardia</taxon>
    </lineage>
</organism>
<dbReference type="PANTHER" id="PTHR43293">
    <property type="entry name" value="ACETATE COA-TRANSFERASE YDIF"/>
    <property type="match status" value="1"/>
</dbReference>
<dbReference type="InterPro" id="IPR004165">
    <property type="entry name" value="CoA_trans_fam_I"/>
</dbReference>
<dbReference type="SUPFAM" id="SSF100950">
    <property type="entry name" value="NagB/RpiA/CoA transferase-like"/>
    <property type="match status" value="1"/>
</dbReference>
<accession>A0ABP8RL19</accession>
<dbReference type="RefSeq" id="WP_345414314.1">
    <property type="nucleotide sequence ID" value="NZ_BAABGT010000024.1"/>
</dbReference>
<comment type="similarity">
    <text evidence="1">Belongs to the 3-oxoacid CoA-transferase subunit B family.</text>
</comment>
<evidence type="ECO:0000313" key="3">
    <source>
        <dbReference type="Proteomes" id="UP001501598"/>
    </source>
</evidence>
<dbReference type="EMBL" id="BAABGT010000024">
    <property type="protein sequence ID" value="GAA4541774.1"/>
    <property type="molecule type" value="Genomic_DNA"/>
</dbReference>
<dbReference type="Proteomes" id="UP001501598">
    <property type="component" value="Unassembled WGS sequence"/>
</dbReference>
<keyword evidence="3" id="KW-1185">Reference proteome</keyword>
<dbReference type="InterPro" id="IPR037171">
    <property type="entry name" value="NagB/RpiA_transferase-like"/>
</dbReference>
<evidence type="ECO:0000313" key="2">
    <source>
        <dbReference type="EMBL" id="GAA4541774.1"/>
    </source>
</evidence>
<gene>
    <name evidence="2" type="ORF">GCM10023175_16200</name>
</gene>